<dbReference type="AlphaFoldDB" id="A0A559M7Q4"/>
<sequence>MLGCVPAALYARERSANYIDQLAVFGNNNNLDNARTRGQVKGASSEAHITRIKLDTNLYNLLLTLELASALT</sequence>
<keyword evidence="2" id="KW-1185">Reference proteome</keyword>
<accession>A0A559M7Q4</accession>
<comment type="caution">
    <text evidence="1">The sequence shown here is derived from an EMBL/GenBank/DDBJ whole genome shotgun (WGS) entry which is preliminary data.</text>
</comment>
<reference evidence="1 2" key="1">
    <citation type="submission" date="2018-05" db="EMBL/GenBank/DDBJ databases">
        <title>Genome sequencing and assembly of the regulated plant pathogen Lachnellula willkommii and related sister species for the development of diagnostic species identification markers.</title>
        <authorList>
            <person name="Giroux E."/>
            <person name="Bilodeau G."/>
        </authorList>
    </citation>
    <scope>NUCLEOTIDE SEQUENCE [LARGE SCALE GENOMIC DNA]</scope>
    <source>
        <strain evidence="1 2">CBS 172.35</strain>
    </source>
</reference>
<dbReference type="Proteomes" id="UP000315522">
    <property type="component" value="Unassembled WGS sequence"/>
</dbReference>
<dbReference type="EMBL" id="QGML01001455">
    <property type="protein sequence ID" value="TVY89006.1"/>
    <property type="molecule type" value="Genomic_DNA"/>
</dbReference>
<protein>
    <submittedName>
        <fullName evidence="1">Uncharacterized protein</fullName>
    </submittedName>
</protein>
<evidence type="ECO:0000313" key="1">
    <source>
        <dbReference type="EMBL" id="TVY89006.1"/>
    </source>
</evidence>
<organism evidence="1 2">
    <name type="scientific">Lachnellula willkommii</name>
    <dbReference type="NCBI Taxonomy" id="215461"/>
    <lineage>
        <taxon>Eukaryota</taxon>
        <taxon>Fungi</taxon>
        <taxon>Dikarya</taxon>
        <taxon>Ascomycota</taxon>
        <taxon>Pezizomycotina</taxon>
        <taxon>Leotiomycetes</taxon>
        <taxon>Helotiales</taxon>
        <taxon>Lachnaceae</taxon>
        <taxon>Lachnellula</taxon>
    </lineage>
</organism>
<proteinExistence type="predicted"/>
<name>A0A559M7Q4_9HELO</name>
<evidence type="ECO:0000313" key="2">
    <source>
        <dbReference type="Proteomes" id="UP000315522"/>
    </source>
</evidence>
<gene>
    <name evidence="1" type="ORF">LAWI1_G003346</name>
</gene>